<evidence type="ECO:0000256" key="1">
    <source>
        <dbReference type="ARBA" id="ARBA00022676"/>
    </source>
</evidence>
<name>A0A285V8G5_9ACTN</name>
<sequence>MTSHSELLRGSRILVLNWRDIRHPLAGGAEQYMHEIGTRWVQAGAQVTWLTSAVPGQPEHERLDGIHFLRAGNALSVFSHTAARGARARGHFDAVVDCQNGTPFFAPLFAGRRTPVVQLVHHVHQDQFSTHFSPPLAALGRWLEGPAARRVYRDRPIVAVSPSTRHELRARLGFRGPIHVVPNGTVVPPPERNRRAAEPTITLVSRLVPHKRIDLLLGHLRTVAEAIPALRVDIVGDGPDGARLRSLVDELGMQATVAFHGRASDDVRDELLSRAWLTTSTSQAEGWGSSVLEAAARGVPCLALRVPGVRDSVLDGETGWLVDEPGRLGAALTGALRRLADPVRAGQIAETCRAWAGCFSWDRSADLLAGVLRAEMARMTAVADGLSAERREARSDIAVMAVVPRRATGLSAQLRATDEVVQSEDRTAVVLNGCDETAGVSVMTRLGMRPLSMQLMDNRLLLAGPTTPQESSDPALGQLGLTSA</sequence>
<keyword evidence="7" id="KW-1185">Reference proteome</keyword>
<dbReference type="OrthoDB" id="9790710at2"/>
<dbReference type="AlphaFoldDB" id="A0A285V8G5"/>
<dbReference type="GO" id="GO:0016757">
    <property type="term" value="F:glycosyltransferase activity"/>
    <property type="evidence" value="ECO:0007669"/>
    <property type="project" value="UniProtKB-KW"/>
</dbReference>
<dbReference type="PANTHER" id="PTHR12526:SF510">
    <property type="entry name" value="D-INOSITOL 3-PHOSPHATE GLYCOSYLTRANSFERASE"/>
    <property type="match status" value="1"/>
</dbReference>
<dbReference type="SUPFAM" id="SSF53756">
    <property type="entry name" value="UDP-Glycosyltransferase/glycogen phosphorylase"/>
    <property type="match status" value="1"/>
</dbReference>
<evidence type="ECO:0000259" key="5">
    <source>
        <dbReference type="Pfam" id="PF13439"/>
    </source>
</evidence>
<accession>A0A285V8G5</accession>
<dbReference type="PANTHER" id="PTHR12526">
    <property type="entry name" value="GLYCOSYLTRANSFERASE"/>
    <property type="match status" value="1"/>
</dbReference>
<evidence type="ECO:0000256" key="3">
    <source>
        <dbReference type="SAM" id="MobiDB-lite"/>
    </source>
</evidence>
<gene>
    <name evidence="6" type="ORF">SAMN05660748_2068</name>
</gene>
<evidence type="ECO:0000256" key="2">
    <source>
        <dbReference type="ARBA" id="ARBA00022679"/>
    </source>
</evidence>
<dbReference type="RefSeq" id="WP_097194952.1">
    <property type="nucleotide sequence ID" value="NZ_OBQI01000003.1"/>
</dbReference>
<reference evidence="7" key="1">
    <citation type="submission" date="2017-08" db="EMBL/GenBank/DDBJ databases">
        <authorList>
            <person name="Varghese N."/>
            <person name="Submissions S."/>
        </authorList>
    </citation>
    <scope>NUCLEOTIDE SEQUENCE [LARGE SCALE GENOMIC DNA]</scope>
    <source>
        <strain evidence="7">DSM 4725</strain>
    </source>
</reference>
<dbReference type="Gene3D" id="3.40.50.2000">
    <property type="entry name" value="Glycogen Phosphorylase B"/>
    <property type="match status" value="2"/>
</dbReference>
<dbReference type="Pfam" id="PF00534">
    <property type="entry name" value="Glycos_transf_1"/>
    <property type="match status" value="1"/>
</dbReference>
<feature type="region of interest" description="Disordered" evidence="3">
    <location>
        <begin position="464"/>
        <end position="484"/>
    </location>
</feature>
<dbReference type="Proteomes" id="UP000219435">
    <property type="component" value="Unassembled WGS sequence"/>
</dbReference>
<dbReference type="InterPro" id="IPR001296">
    <property type="entry name" value="Glyco_trans_1"/>
</dbReference>
<dbReference type="InterPro" id="IPR028098">
    <property type="entry name" value="Glyco_trans_4-like_N"/>
</dbReference>
<evidence type="ECO:0000313" key="6">
    <source>
        <dbReference type="EMBL" id="SOC49346.1"/>
    </source>
</evidence>
<keyword evidence="2 6" id="KW-0808">Transferase</keyword>
<feature type="domain" description="Glycosyltransferase subfamily 4-like N-terminal" evidence="5">
    <location>
        <begin position="27"/>
        <end position="184"/>
    </location>
</feature>
<dbReference type="CDD" id="cd03801">
    <property type="entry name" value="GT4_PimA-like"/>
    <property type="match status" value="1"/>
</dbReference>
<keyword evidence="1" id="KW-0328">Glycosyltransferase</keyword>
<feature type="domain" description="Glycosyl transferase family 1" evidence="4">
    <location>
        <begin position="195"/>
        <end position="325"/>
    </location>
</feature>
<dbReference type="Pfam" id="PF13439">
    <property type="entry name" value="Glyco_transf_4"/>
    <property type="match status" value="1"/>
</dbReference>
<protein>
    <submittedName>
        <fullName evidence="6">Glycosyltransferase involved in cell wall bisynthesis</fullName>
    </submittedName>
</protein>
<organism evidence="6 7">
    <name type="scientific">Blastococcus aggregatus</name>
    <dbReference type="NCBI Taxonomy" id="38502"/>
    <lineage>
        <taxon>Bacteria</taxon>
        <taxon>Bacillati</taxon>
        <taxon>Actinomycetota</taxon>
        <taxon>Actinomycetes</taxon>
        <taxon>Geodermatophilales</taxon>
        <taxon>Geodermatophilaceae</taxon>
        <taxon>Blastococcus</taxon>
    </lineage>
</organism>
<proteinExistence type="predicted"/>
<evidence type="ECO:0000259" key="4">
    <source>
        <dbReference type="Pfam" id="PF00534"/>
    </source>
</evidence>
<evidence type="ECO:0000313" key="7">
    <source>
        <dbReference type="Proteomes" id="UP000219435"/>
    </source>
</evidence>
<dbReference type="EMBL" id="OBQI01000003">
    <property type="protein sequence ID" value="SOC49346.1"/>
    <property type="molecule type" value="Genomic_DNA"/>
</dbReference>